<sequence length="54" mass="6052">MYTQWISSCIAAAREKVPRSIDNYVTGANERSQQRGSLKGEVYNTFLLLVALVC</sequence>
<gene>
    <name evidence="1" type="ORF">BDD26_2017</name>
</gene>
<evidence type="ECO:0000313" key="1">
    <source>
        <dbReference type="EMBL" id="REF27260.1"/>
    </source>
</evidence>
<name>A0A3D9UH49_9GAMM</name>
<evidence type="ECO:0000313" key="2">
    <source>
        <dbReference type="Proteomes" id="UP000256294"/>
    </source>
</evidence>
<reference evidence="1 2" key="1">
    <citation type="submission" date="2018-08" db="EMBL/GenBank/DDBJ databases">
        <title>Genomic Encyclopedia of Archaeal and Bacterial Type Strains, Phase II (KMG-II): from individual species to whole genera.</title>
        <authorList>
            <person name="Goeker M."/>
        </authorList>
    </citation>
    <scope>NUCLEOTIDE SEQUENCE [LARGE SCALE GENOMIC DNA]</scope>
    <source>
        <strain evidence="1 2">DSM 17905</strain>
    </source>
</reference>
<dbReference type="EMBL" id="QTUB01000001">
    <property type="protein sequence ID" value="REF27260.1"/>
    <property type="molecule type" value="Genomic_DNA"/>
</dbReference>
<organism evidence="1 2">
    <name type="scientific">Xenorhabdus cabanillasii</name>
    <dbReference type="NCBI Taxonomy" id="351673"/>
    <lineage>
        <taxon>Bacteria</taxon>
        <taxon>Pseudomonadati</taxon>
        <taxon>Pseudomonadota</taxon>
        <taxon>Gammaproteobacteria</taxon>
        <taxon>Enterobacterales</taxon>
        <taxon>Morganellaceae</taxon>
        <taxon>Xenorhabdus</taxon>
    </lineage>
</organism>
<keyword evidence="2" id="KW-1185">Reference proteome</keyword>
<dbReference type="AlphaFoldDB" id="A0A3D9UH49"/>
<proteinExistence type="predicted"/>
<accession>A0A3D9UH49</accession>
<protein>
    <submittedName>
        <fullName evidence="1">Uncharacterized protein</fullName>
    </submittedName>
</protein>
<comment type="caution">
    <text evidence="1">The sequence shown here is derived from an EMBL/GenBank/DDBJ whole genome shotgun (WGS) entry which is preliminary data.</text>
</comment>
<dbReference type="Proteomes" id="UP000256294">
    <property type="component" value="Unassembled WGS sequence"/>
</dbReference>